<dbReference type="Proteomes" id="UP000771797">
    <property type="component" value="Unassembled WGS sequence"/>
</dbReference>
<dbReference type="InterPro" id="IPR058240">
    <property type="entry name" value="rSAM_sf"/>
</dbReference>
<keyword evidence="11" id="KW-1185">Reference proteome</keyword>
<gene>
    <name evidence="10" type="ORF">A6D6_01440</name>
</gene>
<comment type="cofactor">
    <cofactor evidence="1">
        <name>pyridoxal 5'-phosphate</name>
        <dbReference type="ChEBI" id="CHEBI:597326"/>
    </cofactor>
</comment>
<dbReference type="InterPro" id="IPR003739">
    <property type="entry name" value="Lys_aminomutase/Glu_NH3_mut"/>
</dbReference>
<dbReference type="Gene3D" id="3.20.20.70">
    <property type="entry name" value="Aldolase class I"/>
    <property type="match status" value="1"/>
</dbReference>
<comment type="cofactor">
    <cofactor evidence="2">
        <name>[4Fe-4S] cluster</name>
        <dbReference type="ChEBI" id="CHEBI:49883"/>
    </cofactor>
</comment>
<evidence type="ECO:0000256" key="4">
    <source>
        <dbReference type="ARBA" id="ARBA00022485"/>
    </source>
</evidence>
<accession>A0ABQ6YAA9</accession>
<evidence type="ECO:0000256" key="3">
    <source>
        <dbReference type="ARBA" id="ARBA00008703"/>
    </source>
</evidence>
<proteinExistence type="inferred from homology"/>
<sequence length="451" mass="51779">MQETNTVIPLREHHDTDFGEPRRFKVYTARQLDKIEPLQRLDEEARFAMDVVASVLPFRVNEYVIEELIDWDKVPDDPIYQLTFPQKGMLAPEHFDRVAAAMRGGDKDTLDQAIAEVREALNPHPAGQMEHNIPEVDGERINGLQHKYDETVLFFPSQGQVCHSYCTFCFRWAQFIGDNDLKIAAKEAGQLKKYIQAHPEITDVLITGGDPLVMKTKNLRAHIEPLLELEQLRTIRIGSKALTFWPHRFVSDNDAADLLDLFREVTASGKHLALMAHYNHWKELEPPIAREAIRRVRATGAQIRAQGPLLAHINDDADDWARLWQTQVELGVVPYYMFVERDTGARHYFEVPLAKAWQIYRGAMKQVSGLARTARGPSMSSHPGKVEIQGVTEIHGEKVFVLRFIQGRNPDWVQRPFFAKYNDEATWLNHLEPAFGEEKFFFEDELAAMES</sequence>
<evidence type="ECO:0000256" key="5">
    <source>
        <dbReference type="ARBA" id="ARBA00022691"/>
    </source>
</evidence>
<protein>
    <submittedName>
        <fullName evidence="10">L-lysine 2,3-aminomutase</fullName>
    </submittedName>
</protein>
<evidence type="ECO:0000313" key="11">
    <source>
        <dbReference type="Proteomes" id="UP000771797"/>
    </source>
</evidence>
<dbReference type="InterPro" id="IPR013785">
    <property type="entry name" value="Aldolase_TIM"/>
</dbReference>
<dbReference type="SFLD" id="SFLDS00029">
    <property type="entry name" value="Radical_SAM"/>
    <property type="match status" value="1"/>
</dbReference>
<evidence type="ECO:0000256" key="1">
    <source>
        <dbReference type="ARBA" id="ARBA00001933"/>
    </source>
</evidence>
<dbReference type="EMBL" id="AQPF01000007">
    <property type="protein sequence ID" value="KAF0806765.1"/>
    <property type="molecule type" value="Genomic_DNA"/>
</dbReference>
<dbReference type="SUPFAM" id="SSF102114">
    <property type="entry name" value="Radical SAM enzymes"/>
    <property type="match status" value="1"/>
</dbReference>
<keyword evidence="7" id="KW-0663">Pyridoxal phosphate</keyword>
<dbReference type="PANTHER" id="PTHR30538">
    <property type="entry name" value="LYSINE 2,3-AMINOMUTASE-RELATED"/>
    <property type="match status" value="1"/>
</dbReference>
<evidence type="ECO:0000256" key="2">
    <source>
        <dbReference type="ARBA" id="ARBA00001966"/>
    </source>
</evidence>
<organism evidence="10 11">
    <name type="scientific">Alcanivorax xiamenensis</name>
    <dbReference type="NCBI Taxonomy" id="1177156"/>
    <lineage>
        <taxon>Bacteria</taxon>
        <taxon>Pseudomonadati</taxon>
        <taxon>Pseudomonadota</taxon>
        <taxon>Gammaproteobacteria</taxon>
        <taxon>Oceanospirillales</taxon>
        <taxon>Alcanivoracaceae</taxon>
        <taxon>Alcanivorax</taxon>
    </lineage>
</organism>
<dbReference type="CDD" id="cd01335">
    <property type="entry name" value="Radical_SAM"/>
    <property type="match status" value="1"/>
</dbReference>
<dbReference type="SFLD" id="SFLDG01070">
    <property type="entry name" value="PLP-dependent"/>
    <property type="match status" value="1"/>
</dbReference>
<keyword evidence="4" id="KW-0004">4Fe-4S</keyword>
<keyword evidence="6" id="KW-0479">Metal-binding</keyword>
<name>A0ABQ6YAA9_9GAMM</name>
<keyword evidence="5" id="KW-0949">S-adenosyl-L-methionine</keyword>
<comment type="similarity">
    <text evidence="3">Belongs to the radical SAM superfamily. KamA family.</text>
</comment>
<comment type="caution">
    <text evidence="10">The sequence shown here is derived from an EMBL/GenBank/DDBJ whole genome shotgun (WGS) entry which is preliminary data.</text>
</comment>
<evidence type="ECO:0000256" key="9">
    <source>
        <dbReference type="ARBA" id="ARBA00023014"/>
    </source>
</evidence>
<evidence type="ECO:0000256" key="8">
    <source>
        <dbReference type="ARBA" id="ARBA00023004"/>
    </source>
</evidence>
<evidence type="ECO:0000256" key="7">
    <source>
        <dbReference type="ARBA" id="ARBA00022898"/>
    </source>
</evidence>
<dbReference type="RefSeq" id="WP_159660344.1">
    <property type="nucleotide sequence ID" value="NZ_AQPF01000007.1"/>
</dbReference>
<reference evidence="10 11" key="1">
    <citation type="submission" date="2012-09" db="EMBL/GenBank/DDBJ databases">
        <title>Genome Sequence of alkane-degrading Bacterium Alcanivorax sp. 6-D-6.</title>
        <authorList>
            <person name="Lai Q."/>
            <person name="Shao Z."/>
        </authorList>
    </citation>
    <scope>NUCLEOTIDE SEQUENCE [LARGE SCALE GENOMIC DNA]</scope>
    <source>
        <strain evidence="10 11">6-D-6</strain>
    </source>
</reference>
<evidence type="ECO:0000256" key="6">
    <source>
        <dbReference type="ARBA" id="ARBA00022723"/>
    </source>
</evidence>
<dbReference type="InterPro" id="IPR007197">
    <property type="entry name" value="rSAM"/>
</dbReference>
<dbReference type="PANTHER" id="PTHR30538:SF0">
    <property type="entry name" value="L-LYSINE 2,3-AMINOMUTASE AQ_1632-RELATED"/>
    <property type="match status" value="1"/>
</dbReference>
<keyword evidence="9" id="KW-0411">Iron-sulfur</keyword>
<keyword evidence="8" id="KW-0408">Iron</keyword>
<evidence type="ECO:0000313" key="10">
    <source>
        <dbReference type="EMBL" id="KAF0806765.1"/>
    </source>
</evidence>